<gene>
    <name evidence="2" type="ORF">EYF80_036413</name>
</gene>
<dbReference type="EMBL" id="SRLO01000518">
    <property type="protein sequence ID" value="TNN53346.1"/>
    <property type="molecule type" value="Genomic_DNA"/>
</dbReference>
<organism evidence="2 3">
    <name type="scientific">Liparis tanakae</name>
    <name type="common">Tanaka's snailfish</name>
    <dbReference type="NCBI Taxonomy" id="230148"/>
    <lineage>
        <taxon>Eukaryota</taxon>
        <taxon>Metazoa</taxon>
        <taxon>Chordata</taxon>
        <taxon>Craniata</taxon>
        <taxon>Vertebrata</taxon>
        <taxon>Euteleostomi</taxon>
        <taxon>Actinopterygii</taxon>
        <taxon>Neopterygii</taxon>
        <taxon>Teleostei</taxon>
        <taxon>Neoteleostei</taxon>
        <taxon>Acanthomorphata</taxon>
        <taxon>Eupercaria</taxon>
        <taxon>Perciformes</taxon>
        <taxon>Cottioidei</taxon>
        <taxon>Cottales</taxon>
        <taxon>Liparidae</taxon>
        <taxon>Liparis</taxon>
    </lineage>
</organism>
<dbReference type="AlphaFoldDB" id="A0A4Z2GIR8"/>
<feature type="region of interest" description="Disordered" evidence="1">
    <location>
        <begin position="1"/>
        <end position="99"/>
    </location>
</feature>
<reference evidence="2 3" key="1">
    <citation type="submission" date="2019-03" db="EMBL/GenBank/DDBJ databases">
        <title>First draft genome of Liparis tanakae, snailfish: a comprehensive survey of snailfish specific genes.</title>
        <authorList>
            <person name="Kim W."/>
            <person name="Song I."/>
            <person name="Jeong J.-H."/>
            <person name="Kim D."/>
            <person name="Kim S."/>
            <person name="Ryu S."/>
            <person name="Song J.Y."/>
            <person name="Lee S.K."/>
        </authorList>
    </citation>
    <scope>NUCLEOTIDE SEQUENCE [LARGE SCALE GENOMIC DNA]</scope>
    <source>
        <tissue evidence="2">Muscle</tissue>
    </source>
</reference>
<sequence>MAATCFLVEAGSRTAPRGDHTLQKKKREKEKKEKRSLFLPTVTAELTRGPPAGRRTVDSGSEGTPGSLLRPDGRPSRRVWPIGEEVKGRLLAEPPPLNL</sequence>
<accession>A0A4Z2GIR8</accession>
<comment type="caution">
    <text evidence="2">The sequence shown here is derived from an EMBL/GenBank/DDBJ whole genome shotgun (WGS) entry which is preliminary data.</text>
</comment>
<keyword evidence="3" id="KW-1185">Reference proteome</keyword>
<evidence type="ECO:0000313" key="2">
    <source>
        <dbReference type="EMBL" id="TNN53346.1"/>
    </source>
</evidence>
<evidence type="ECO:0000256" key="1">
    <source>
        <dbReference type="SAM" id="MobiDB-lite"/>
    </source>
</evidence>
<protein>
    <submittedName>
        <fullName evidence="2">Uncharacterized protein</fullName>
    </submittedName>
</protein>
<evidence type="ECO:0000313" key="3">
    <source>
        <dbReference type="Proteomes" id="UP000314294"/>
    </source>
</evidence>
<proteinExistence type="predicted"/>
<dbReference type="Proteomes" id="UP000314294">
    <property type="component" value="Unassembled WGS sequence"/>
</dbReference>
<name>A0A4Z2GIR8_9TELE</name>